<dbReference type="EMBL" id="BMQJ01000030">
    <property type="protein sequence ID" value="GGQ32293.1"/>
    <property type="molecule type" value="Genomic_DNA"/>
</dbReference>
<evidence type="ECO:0000256" key="2">
    <source>
        <dbReference type="ARBA" id="ARBA00022679"/>
    </source>
</evidence>
<name>A0ABQ2RL99_9ACTN</name>
<dbReference type="CDD" id="cd03784">
    <property type="entry name" value="GT1_Gtf-like"/>
    <property type="match status" value="1"/>
</dbReference>
<comment type="caution">
    <text evidence="3">The sequence shown here is derived from an EMBL/GenBank/DDBJ whole genome shotgun (WGS) entry which is preliminary data.</text>
</comment>
<evidence type="ECO:0000256" key="1">
    <source>
        <dbReference type="ARBA" id="ARBA00009995"/>
    </source>
</evidence>
<keyword evidence="2" id="KW-0808">Transferase</keyword>
<dbReference type="Pfam" id="PF00201">
    <property type="entry name" value="UDPGT"/>
    <property type="match status" value="1"/>
</dbReference>
<gene>
    <name evidence="3" type="ORF">GCM10010140_72990</name>
</gene>
<proteinExistence type="inferred from homology"/>
<dbReference type="NCBIfam" id="TIGR01426">
    <property type="entry name" value="MGT"/>
    <property type="match status" value="1"/>
</dbReference>
<protein>
    <submittedName>
        <fullName evidence="3">UDP glycosyltransferase</fullName>
    </submittedName>
</protein>
<dbReference type="InterPro" id="IPR050426">
    <property type="entry name" value="Glycosyltransferase_28"/>
</dbReference>
<dbReference type="Proteomes" id="UP000611554">
    <property type="component" value="Unassembled WGS sequence"/>
</dbReference>
<evidence type="ECO:0000313" key="3">
    <source>
        <dbReference type="EMBL" id="GGQ32293.1"/>
    </source>
</evidence>
<keyword evidence="4" id="KW-1185">Reference proteome</keyword>
<dbReference type="InterPro" id="IPR002213">
    <property type="entry name" value="UDP_glucos_trans"/>
</dbReference>
<accession>A0ABQ2RL99</accession>
<comment type="similarity">
    <text evidence="1">Belongs to the UDP-glycosyltransferase family.</text>
</comment>
<evidence type="ECO:0000313" key="4">
    <source>
        <dbReference type="Proteomes" id="UP000611554"/>
    </source>
</evidence>
<dbReference type="PANTHER" id="PTHR48050:SF13">
    <property type="entry name" value="STEROL 3-BETA-GLUCOSYLTRANSFERASE UGT80A2"/>
    <property type="match status" value="1"/>
</dbReference>
<reference evidence="4" key="1">
    <citation type="journal article" date="2019" name="Int. J. Syst. Evol. Microbiol.">
        <title>The Global Catalogue of Microorganisms (GCM) 10K type strain sequencing project: providing services to taxonomists for standard genome sequencing and annotation.</title>
        <authorList>
            <consortium name="The Broad Institute Genomics Platform"/>
            <consortium name="The Broad Institute Genome Sequencing Center for Infectious Disease"/>
            <person name="Wu L."/>
            <person name="Ma J."/>
        </authorList>
    </citation>
    <scope>NUCLEOTIDE SEQUENCE [LARGE SCALE GENOMIC DNA]</scope>
    <source>
        <strain evidence="4">JCM 3115</strain>
    </source>
</reference>
<organism evidence="3 4">
    <name type="scientific">Streptosporangium pseudovulgare</name>
    <dbReference type="NCBI Taxonomy" id="35765"/>
    <lineage>
        <taxon>Bacteria</taxon>
        <taxon>Bacillati</taxon>
        <taxon>Actinomycetota</taxon>
        <taxon>Actinomycetes</taxon>
        <taxon>Streptosporangiales</taxon>
        <taxon>Streptosporangiaceae</taxon>
        <taxon>Streptosporangium</taxon>
    </lineage>
</organism>
<sequence length="383" mass="41021">MTLVGHGHINPMLPLVEELVRRGHQVDYATGADHAAAVTGAGARWVELPPLKPFTPPPKIGPEAVAGWLRHYFAAMSATYPVLQKYCASEPVDAVCYDTTNWPARIITKRLGIPAVQCFPHLASNEAYSLDRQLTSGLDADDPAMALLAADCAAFSTEYGVPLAVADTMTMADGLNLVFVPREFQPAADSFDERFHFIGPSMGRREQAEQWSPPDPDAPLLYVSLGTVFNGHPEFYRSCIAAVADGPWQLAMAVGDTDAAVLGAVPSGVDVRSRFPQLAVLRHATAFVSHAGMNSVMEALHYGVGLVAVPQTPEQAANAGRLEELRLGERLDADMVSAEALRAAIDRVASDPAVRVNLAGMRQAILQSGGATRGADVIEQYLR</sequence>
<dbReference type="Gene3D" id="3.40.50.2000">
    <property type="entry name" value="Glycogen Phosphorylase B"/>
    <property type="match status" value="2"/>
</dbReference>
<dbReference type="SUPFAM" id="SSF53756">
    <property type="entry name" value="UDP-Glycosyltransferase/glycogen phosphorylase"/>
    <property type="match status" value="1"/>
</dbReference>
<dbReference type="PANTHER" id="PTHR48050">
    <property type="entry name" value="STEROL 3-BETA-GLUCOSYLTRANSFERASE"/>
    <property type="match status" value="1"/>
</dbReference>
<dbReference type="InterPro" id="IPR006326">
    <property type="entry name" value="UDPGT_MGT-like"/>
</dbReference>